<gene>
    <name evidence="2" type="ORF">LSCM4_06353</name>
</gene>
<keyword evidence="3" id="KW-1185">Reference proteome</keyword>
<dbReference type="Proteomes" id="UP000674143">
    <property type="component" value="Unassembled WGS sequence"/>
</dbReference>
<dbReference type="EMBL" id="JAFHLR010000007">
    <property type="protein sequence ID" value="KAG5486885.1"/>
    <property type="molecule type" value="Genomic_DNA"/>
</dbReference>
<dbReference type="KEGG" id="loi:92362208"/>
<evidence type="ECO:0000256" key="1">
    <source>
        <dbReference type="SAM" id="Phobius"/>
    </source>
</evidence>
<keyword evidence="1" id="KW-0812">Transmembrane</keyword>
<protein>
    <submittedName>
        <fullName evidence="2">Uncharacterized protein</fullName>
    </submittedName>
</protein>
<dbReference type="AlphaFoldDB" id="A0A836HML1"/>
<organism evidence="2 3">
    <name type="scientific">Leishmania orientalis</name>
    <dbReference type="NCBI Taxonomy" id="2249476"/>
    <lineage>
        <taxon>Eukaryota</taxon>
        <taxon>Discoba</taxon>
        <taxon>Euglenozoa</taxon>
        <taxon>Kinetoplastea</taxon>
        <taxon>Metakinetoplastina</taxon>
        <taxon>Trypanosomatida</taxon>
        <taxon>Trypanosomatidae</taxon>
        <taxon>Leishmaniinae</taxon>
        <taxon>Leishmania</taxon>
    </lineage>
</organism>
<reference evidence="3" key="2">
    <citation type="journal article" date="2021" name="Sci. Data">
        <title>Chromosome-scale genome sequencing, assembly and annotation of six genomes from subfamily Leishmaniinae.</title>
        <authorList>
            <person name="Almutairi H."/>
            <person name="Urbaniak M.D."/>
            <person name="Bates M.D."/>
            <person name="Jariyapan N."/>
            <person name="Kwakye-Nuako G."/>
            <person name="Thomaz Soccol V."/>
            <person name="Al-Salem W.S."/>
            <person name="Dillon R.J."/>
            <person name="Bates P.A."/>
            <person name="Gatherer D."/>
        </authorList>
    </citation>
    <scope>NUCLEOTIDE SEQUENCE [LARGE SCALE GENOMIC DNA]</scope>
</reference>
<dbReference type="GeneID" id="92362208"/>
<sequence length="89" mass="9838">MRSTSSLTVRLSSTVAARASAVFWRHVLKDITAHPGGLVDAQLPVYAHVWSPGVSRISWTPHLMLLLLSLLSMLQMALGVRTLQRIAQY</sequence>
<proteinExistence type="predicted"/>
<dbReference type="RefSeq" id="XP_067065679.1">
    <property type="nucleotide sequence ID" value="XM_067208274.1"/>
</dbReference>
<accession>A0A836HML1</accession>
<evidence type="ECO:0000313" key="2">
    <source>
        <dbReference type="EMBL" id="KAG5486885.1"/>
    </source>
</evidence>
<keyword evidence="1" id="KW-0472">Membrane</keyword>
<feature type="transmembrane region" description="Helical" evidence="1">
    <location>
        <begin position="59"/>
        <end position="80"/>
    </location>
</feature>
<reference evidence="3" key="1">
    <citation type="journal article" date="2021" name="Microbiol. Resour. Announc.">
        <title>LGAAP: Leishmaniinae Genome Assembly and Annotation Pipeline.</title>
        <authorList>
            <person name="Almutairi H."/>
            <person name="Urbaniak M.D."/>
            <person name="Bates M.D."/>
            <person name="Jariyapan N."/>
            <person name="Kwakye-Nuako G."/>
            <person name="Thomaz-Soccol V."/>
            <person name="Al-Salem W.S."/>
            <person name="Dillon R.J."/>
            <person name="Bates P.A."/>
            <person name="Gatherer D."/>
        </authorList>
    </citation>
    <scope>NUCLEOTIDE SEQUENCE [LARGE SCALE GENOMIC DNA]</scope>
</reference>
<evidence type="ECO:0000313" key="3">
    <source>
        <dbReference type="Proteomes" id="UP000674143"/>
    </source>
</evidence>
<keyword evidence="1" id="KW-1133">Transmembrane helix</keyword>
<comment type="caution">
    <text evidence="2">The sequence shown here is derived from an EMBL/GenBank/DDBJ whole genome shotgun (WGS) entry which is preliminary data.</text>
</comment>
<name>A0A836HML1_9TRYP</name>